<dbReference type="PROSITE" id="PS50280">
    <property type="entry name" value="SET"/>
    <property type="match status" value="1"/>
</dbReference>
<evidence type="ECO:0000313" key="5">
    <source>
        <dbReference type="Proteomes" id="UP000316270"/>
    </source>
</evidence>
<sequence>MLSPSMIIRTASIILSLQLVSADVLNLNEVCLSVVAKILYGHLGVCGAPSKIEFLDEKDYAPWTTKPQCLYPHDLTKGVKEHYCIYANKNFADGRGIVIMTTPAIAAEIASKPAFTDPDSIKGTNDLANQPWGPPAYEMKPLPGRGFGMIANRTIFRGERLMQETPAFIYNREMYSLFDETDRIPLHWHAAYLLPEEARKELLSLHTHHGGDELDDLMRTNAFGVYFGEPPVLHNNVLPRTSRFNHDCRPNAHYYFDPETMTKYVHAVRTINPGEEVLINYTDAEYTSIERQHAIHLSWGFKCACSICRQPPDHLSASDSRLKMIKEIKAKLNDWTEDQPNRIQMAETLVQLYQQERLDVPLATGYESAAYAYAIAGDEYLARKYAALAVDAMTIFYGANHALTLDLELMMLDPKQHRTWLYSVRNETAEGDEDGENKTKVEGKEGKSDDWQFF</sequence>
<evidence type="ECO:0000256" key="1">
    <source>
        <dbReference type="SAM" id="MobiDB-lite"/>
    </source>
</evidence>
<dbReference type="InterPro" id="IPR046341">
    <property type="entry name" value="SET_dom_sf"/>
</dbReference>
<dbReference type="OrthoDB" id="1028014at2759"/>
<dbReference type="Pfam" id="PF00856">
    <property type="entry name" value="SET"/>
    <property type="match status" value="1"/>
</dbReference>
<dbReference type="InterPro" id="IPR011990">
    <property type="entry name" value="TPR-like_helical_dom_sf"/>
</dbReference>
<dbReference type="PANTHER" id="PTHR47332">
    <property type="entry name" value="SET DOMAIN-CONTAINING PROTEIN 5"/>
    <property type="match status" value="1"/>
</dbReference>
<dbReference type="EMBL" id="CP042195">
    <property type="protein sequence ID" value="QDS74550.1"/>
    <property type="molecule type" value="Genomic_DNA"/>
</dbReference>
<protein>
    <recommendedName>
        <fullName evidence="3">SET domain-containing protein</fullName>
    </recommendedName>
</protein>
<reference evidence="4 5" key="1">
    <citation type="submission" date="2019-07" db="EMBL/GenBank/DDBJ databases">
        <title>Finished genome of Venturia effusa.</title>
        <authorList>
            <person name="Young C.A."/>
            <person name="Cox M.P."/>
            <person name="Ganley A.R.D."/>
            <person name="David W.J."/>
        </authorList>
    </citation>
    <scope>NUCLEOTIDE SEQUENCE [LARGE SCALE GENOMIC DNA]</scope>
    <source>
        <strain evidence="5">albino</strain>
    </source>
</reference>
<evidence type="ECO:0000259" key="3">
    <source>
        <dbReference type="PROSITE" id="PS50280"/>
    </source>
</evidence>
<feature type="domain" description="SET" evidence="3">
    <location>
        <begin position="135"/>
        <end position="282"/>
    </location>
</feature>
<dbReference type="SUPFAM" id="SSF82199">
    <property type="entry name" value="SET domain"/>
    <property type="match status" value="1"/>
</dbReference>
<dbReference type="PANTHER" id="PTHR47332:SF6">
    <property type="entry name" value="SET DOMAIN-CONTAINING PROTEIN"/>
    <property type="match status" value="1"/>
</dbReference>
<feature type="chain" id="PRO_5021807443" description="SET domain-containing protein" evidence="2">
    <location>
        <begin position="23"/>
        <end position="454"/>
    </location>
</feature>
<dbReference type="CDD" id="cd20071">
    <property type="entry name" value="SET_SMYD"/>
    <property type="match status" value="1"/>
</dbReference>
<gene>
    <name evidence="4" type="ORF">FKW77_007796</name>
</gene>
<dbReference type="Proteomes" id="UP000316270">
    <property type="component" value="Chromosome 11"/>
</dbReference>
<feature type="region of interest" description="Disordered" evidence="1">
    <location>
        <begin position="428"/>
        <end position="454"/>
    </location>
</feature>
<dbReference type="Gene3D" id="1.25.40.10">
    <property type="entry name" value="Tetratricopeptide repeat domain"/>
    <property type="match status" value="1"/>
</dbReference>
<dbReference type="InterPro" id="IPR053185">
    <property type="entry name" value="SET_domain_protein"/>
</dbReference>
<dbReference type="SMART" id="SM00317">
    <property type="entry name" value="SET"/>
    <property type="match status" value="1"/>
</dbReference>
<keyword evidence="5" id="KW-1185">Reference proteome</keyword>
<dbReference type="Gene3D" id="2.170.270.10">
    <property type="entry name" value="SET domain"/>
    <property type="match status" value="1"/>
</dbReference>
<dbReference type="STRING" id="50376.A0A517LFY7"/>
<keyword evidence="2" id="KW-0732">Signal</keyword>
<accession>A0A517LFY7</accession>
<organism evidence="4 5">
    <name type="scientific">Venturia effusa</name>
    <dbReference type="NCBI Taxonomy" id="50376"/>
    <lineage>
        <taxon>Eukaryota</taxon>
        <taxon>Fungi</taxon>
        <taxon>Dikarya</taxon>
        <taxon>Ascomycota</taxon>
        <taxon>Pezizomycotina</taxon>
        <taxon>Dothideomycetes</taxon>
        <taxon>Pleosporomycetidae</taxon>
        <taxon>Venturiales</taxon>
        <taxon>Venturiaceae</taxon>
        <taxon>Venturia</taxon>
    </lineage>
</organism>
<feature type="compositionally biased region" description="Basic and acidic residues" evidence="1">
    <location>
        <begin position="436"/>
        <end position="454"/>
    </location>
</feature>
<dbReference type="InterPro" id="IPR001214">
    <property type="entry name" value="SET_dom"/>
</dbReference>
<feature type="signal peptide" evidence="2">
    <location>
        <begin position="1"/>
        <end position="22"/>
    </location>
</feature>
<name>A0A517LFY7_9PEZI</name>
<dbReference type="AlphaFoldDB" id="A0A517LFY7"/>
<evidence type="ECO:0000313" key="4">
    <source>
        <dbReference type="EMBL" id="QDS74550.1"/>
    </source>
</evidence>
<evidence type="ECO:0000256" key="2">
    <source>
        <dbReference type="SAM" id="SignalP"/>
    </source>
</evidence>
<proteinExistence type="predicted"/>